<dbReference type="EC" id="4.2.3.-" evidence="4"/>
<keyword evidence="4" id="KW-0456">Lyase</keyword>
<dbReference type="SFLD" id="SFLDG01020">
    <property type="entry name" value="Terpene_Cyclase_Like_2"/>
    <property type="match status" value="1"/>
</dbReference>
<dbReference type="SUPFAM" id="SSF48576">
    <property type="entry name" value="Terpenoid synthases"/>
    <property type="match status" value="1"/>
</dbReference>
<protein>
    <recommendedName>
        <fullName evidence="4">Terpene synthase</fullName>
        <ecNumber evidence="4">4.2.3.-</ecNumber>
    </recommendedName>
</protein>
<dbReference type="InterPro" id="IPR008949">
    <property type="entry name" value="Isoprenoid_synthase_dom_sf"/>
</dbReference>
<accession>A0A1W5D7C2</accession>
<comment type="cofactor">
    <cofactor evidence="1 4">
        <name>Mg(2+)</name>
        <dbReference type="ChEBI" id="CHEBI:18420"/>
    </cofactor>
</comment>
<dbReference type="SFLD" id="SFLDS00005">
    <property type="entry name" value="Isoprenoid_Synthase_Type_I"/>
    <property type="match status" value="1"/>
</dbReference>
<keyword evidence="6" id="KW-1185">Reference proteome</keyword>
<dbReference type="Pfam" id="PF19086">
    <property type="entry name" value="Terpene_syn_C_2"/>
    <property type="match status" value="1"/>
</dbReference>
<dbReference type="GO" id="GO:0046872">
    <property type="term" value="F:metal ion binding"/>
    <property type="evidence" value="ECO:0007669"/>
    <property type="project" value="UniProtKB-KW"/>
</dbReference>
<sequence>MGSLQMISRQQLLHSLRGQSLVIPDLRTLFDHWPQGVNPEVERLREDVESRLEMLFPGSERLRKMKAADFGLLSASWWPYADYEALRISTYLNLWLFAWDDETDSPEYSEEVANVEKGALFRTETIQYLRQCLAEDVDSLTFETASNIITNFKPVGEAVSRSCTPAQRESFLNELVYFVRMTKVEQRFQCSKEFPTVEEYLDCRLGTSAVGPCLAMTEYCYDMEIPPPIMHESDMRTLWDATNRVISICNDMLSLKKELAQKQVDTLIPLLYIRHGSLPAAFDNAVETVKCSIQAVDSSSQKLLARYSQDPVVYDKLQKFICGCKYACTANVNWSLSTARYGLEPQDMRAGIKLTL</sequence>
<keyword evidence="4" id="KW-0479">Metal-binding</keyword>
<dbReference type="GO" id="GO:0010333">
    <property type="term" value="F:terpene synthase activity"/>
    <property type="evidence" value="ECO:0007669"/>
    <property type="project" value="InterPro"/>
</dbReference>
<dbReference type="InterPro" id="IPR034686">
    <property type="entry name" value="Terpene_cyclase-like_2"/>
</dbReference>
<dbReference type="GO" id="GO:0008299">
    <property type="term" value="P:isoprenoid biosynthetic process"/>
    <property type="evidence" value="ECO:0007669"/>
    <property type="project" value="UniProtKB-ARBA"/>
</dbReference>
<proteinExistence type="inferred from homology"/>
<dbReference type="AlphaFoldDB" id="A0A1W5D7C2"/>
<evidence type="ECO:0000256" key="4">
    <source>
        <dbReference type="RuleBase" id="RU366034"/>
    </source>
</evidence>
<dbReference type="Gene3D" id="1.10.600.10">
    <property type="entry name" value="Farnesyl Diphosphate Synthase"/>
    <property type="match status" value="1"/>
</dbReference>
<organism evidence="5 6">
    <name type="scientific">Lasallia pustulata</name>
    <dbReference type="NCBI Taxonomy" id="136370"/>
    <lineage>
        <taxon>Eukaryota</taxon>
        <taxon>Fungi</taxon>
        <taxon>Dikarya</taxon>
        <taxon>Ascomycota</taxon>
        <taxon>Pezizomycotina</taxon>
        <taxon>Lecanoromycetes</taxon>
        <taxon>OSLEUM clade</taxon>
        <taxon>Umbilicariomycetidae</taxon>
        <taxon>Umbilicariales</taxon>
        <taxon>Umbilicariaceae</taxon>
        <taxon>Lasallia</taxon>
    </lineage>
</organism>
<reference evidence="6" key="1">
    <citation type="submission" date="2017-03" db="EMBL/GenBank/DDBJ databases">
        <authorList>
            <person name="Sharma R."/>
            <person name="Thines M."/>
        </authorList>
    </citation>
    <scope>NUCLEOTIDE SEQUENCE [LARGE SCALE GENOMIC DNA]</scope>
</reference>
<comment type="similarity">
    <text evidence="2 4">Belongs to the terpene synthase family.</text>
</comment>
<dbReference type="EMBL" id="FWEW01003171">
    <property type="protein sequence ID" value="SLM38945.1"/>
    <property type="molecule type" value="Genomic_DNA"/>
</dbReference>
<dbReference type="PANTHER" id="PTHR35201:SF4">
    <property type="entry name" value="BETA-PINACENE SYNTHASE-RELATED"/>
    <property type="match status" value="1"/>
</dbReference>
<evidence type="ECO:0000313" key="6">
    <source>
        <dbReference type="Proteomes" id="UP000192927"/>
    </source>
</evidence>
<evidence type="ECO:0000313" key="5">
    <source>
        <dbReference type="EMBL" id="SLM38945.1"/>
    </source>
</evidence>
<dbReference type="Proteomes" id="UP000192927">
    <property type="component" value="Unassembled WGS sequence"/>
</dbReference>
<evidence type="ECO:0000256" key="2">
    <source>
        <dbReference type="ARBA" id="ARBA00006333"/>
    </source>
</evidence>
<evidence type="ECO:0000256" key="1">
    <source>
        <dbReference type="ARBA" id="ARBA00001946"/>
    </source>
</evidence>
<dbReference type="PANTHER" id="PTHR35201">
    <property type="entry name" value="TERPENE SYNTHASE"/>
    <property type="match status" value="1"/>
</dbReference>
<name>A0A1W5D7C2_9LECA</name>
<evidence type="ECO:0000256" key="3">
    <source>
        <dbReference type="ARBA" id="ARBA00022842"/>
    </source>
</evidence>
<keyword evidence="3 4" id="KW-0460">Magnesium</keyword>